<dbReference type="InterPro" id="IPR034291">
    <property type="entry name" value="TMP_synthase"/>
</dbReference>
<keyword evidence="14" id="KW-1185">Reference proteome</keyword>
<dbReference type="PANTHER" id="PTHR20857">
    <property type="entry name" value="THIAMINE-PHOSPHATE PYROPHOSPHORYLASE"/>
    <property type="match status" value="1"/>
</dbReference>
<dbReference type="InterPro" id="IPR013785">
    <property type="entry name" value="Aldolase_TIM"/>
</dbReference>
<feature type="binding site" evidence="9">
    <location>
        <begin position="194"/>
        <end position="195"/>
    </location>
    <ligand>
        <name>2-[(2R,5Z)-2-carboxy-4-methylthiazol-5(2H)-ylidene]ethyl phosphate</name>
        <dbReference type="ChEBI" id="CHEBI:62899"/>
    </ligand>
</feature>
<dbReference type="InterPro" id="IPR022998">
    <property type="entry name" value="ThiamineP_synth_TenI"/>
</dbReference>
<dbReference type="GO" id="GO:0004789">
    <property type="term" value="F:thiamine-phosphate diphosphorylase activity"/>
    <property type="evidence" value="ECO:0007669"/>
    <property type="project" value="UniProtKB-EC"/>
</dbReference>
<evidence type="ECO:0000256" key="6">
    <source>
        <dbReference type="ARBA" id="ARBA00047334"/>
    </source>
</evidence>
<comment type="function">
    <text evidence="9">Condenses 4-methyl-5-(beta-hydroxyethyl)thiazole monophosphate (THZ-P) and 2-methyl-4-amino-5-hydroxymethyl pyrimidine pyrophosphate (HMP-PP) to form thiamine monophosphate (TMP).</text>
</comment>
<dbReference type="InterPro" id="IPR036206">
    <property type="entry name" value="ThiamineP_synth_sf"/>
</dbReference>
<name>A0ABY8B4M8_9BACL</name>
<evidence type="ECO:0000313" key="13">
    <source>
        <dbReference type="EMBL" id="WED55499.1"/>
    </source>
</evidence>
<dbReference type="GeneID" id="99710572"/>
<dbReference type="PANTHER" id="PTHR20857:SF15">
    <property type="entry name" value="THIAMINE-PHOSPHATE SYNTHASE"/>
    <property type="match status" value="1"/>
</dbReference>
<feature type="binding site" evidence="9">
    <location>
        <position position="117"/>
    </location>
    <ligand>
        <name>4-amino-2-methyl-5-(diphosphooxymethyl)pyrimidine</name>
        <dbReference type="ChEBI" id="CHEBI:57841"/>
    </ligand>
</feature>
<evidence type="ECO:0000256" key="9">
    <source>
        <dbReference type="HAMAP-Rule" id="MF_00097"/>
    </source>
</evidence>
<evidence type="ECO:0000259" key="12">
    <source>
        <dbReference type="Pfam" id="PF02581"/>
    </source>
</evidence>
<keyword evidence="2 9" id="KW-0808">Transferase</keyword>
<dbReference type="SUPFAM" id="SSF51391">
    <property type="entry name" value="Thiamin phosphate synthase"/>
    <property type="match status" value="1"/>
</dbReference>
<comment type="similarity">
    <text evidence="9 10">Belongs to the thiamine-phosphate synthase family.</text>
</comment>
<reference evidence="13 14" key="1">
    <citation type="submission" date="2022-10" db="EMBL/GenBank/DDBJ databases">
        <title>Complete genome sequence of Exiguobacterium profundum TSS-3 isolated from an extremely saline-alkaline spring located in Ixtapa, Chiapas-Mexico.</title>
        <authorList>
            <person name="Rincon-Rosales R."/>
            <person name="Rogel M.A."/>
            <person name="Rincon-Molina C.I."/>
            <person name="Guerrero G."/>
            <person name="Manzano-Gomez L.A."/>
            <person name="Lopez-Lopez A."/>
            <person name="Rincon Molina F.A."/>
            <person name="Martinez-Romero E."/>
        </authorList>
    </citation>
    <scope>NUCLEOTIDE SEQUENCE [LARGE SCALE GENOMIC DNA]</scope>
    <source>
        <strain evidence="13 14">TSS-3</strain>
    </source>
</reference>
<evidence type="ECO:0000256" key="4">
    <source>
        <dbReference type="ARBA" id="ARBA00022842"/>
    </source>
</evidence>
<dbReference type="RefSeq" id="WP_214758038.1">
    <property type="nucleotide sequence ID" value="NZ_CP109617.1"/>
</dbReference>
<evidence type="ECO:0000256" key="5">
    <source>
        <dbReference type="ARBA" id="ARBA00022977"/>
    </source>
</evidence>
<feature type="binding site" evidence="9">
    <location>
        <position position="98"/>
    </location>
    <ligand>
        <name>Mg(2+)</name>
        <dbReference type="ChEBI" id="CHEBI:18420"/>
    </ligand>
</feature>
<evidence type="ECO:0000256" key="3">
    <source>
        <dbReference type="ARBA" id="ARBA00022723"/>
    </source>
</evidence>
<comment type="cofactor">
    <cofactor evidence="9">
        <name>Mg(2+)</name>
        <dbReference type="ChEBI" id="CHEBI:18420"/>
    </cofactor>
    <text evidence="9">Binds 1 Mg(2+) ion per subunit.</text>
</comment>
<evidence type="ECO:0000256" key="2">
    <source>
        <dbReference type="ARBA" id="ARBA00022679"/>
    </source>
</evidence>
<organism evidence="13 14">
    <name type="scientific">Exiguobacterium profundum</name>
    <dbReference type="NCBI Taxonomy" id="307643"/>
    <lineage>
        <taxon>Bacteria</taxon>
        <taxon>Bacillati</taxon>
        <taxon>Bacillota</taxon>
        <taxon>Bacilli</taxon>
        <taxon>Bacillales</taxon>
        <taxon>Bacillales Family XII. Incertae Sedis</taxon>
        <taxon>Exiguobacterium</taxon>
    </lineage>
</organism>
<feature type="domain" description="Thiamine phosphate synthase/TenI" evidence="12">
    <location>
        <begin position="15"/>
        <end position="197"/>
    </location>
</feature>
<dbReference type="Proteomes" id="UP001219957">
    <property type="component" value="Chromosome"/>
</dbReference>
<protein>
    <recommendedName>
        <fullName evidence="9">Thiamine-phosphate synthase</fullName>
        <shortName evidence="9">TP synthase</shortName>
        <shortName evidence="9">TPS</shortName>
        <ecNumber evidence="9">2.5.1.3</ecNumber>
    </recommendedName>
    <alternativeName>
        <fullName evidence="9">Thiamine-phosphate pyrophosphorylase</fullName>
        <shortName evidence="9">TMP pyrophosphorylase</shortName>
        <shortName evidence="9">TMP-PPase</shortName>
    </alternativeName>
</protein>
<comment type="pathway">
    <text evidence="1 9 11">Cofactor biosynthesis; thiamine diphosphate biosynthesis; thiamine phosphate from 4-amino-2-methyl-5-diphosphomethylpyrimidine and 4-methyl-5-(2-phosphoethyl)-thiazole: step 1/1.</text>
</comment>
<feature type="binding site" evidence="9">
    <location>
        <position position="78"/>
    </location>
    <ligand>
        <name>4-amino-2-methyl-5-(diphosphooxymethyl)pyrimidine</name>
        <dbReference type="ChEBI" id="CHEBI:57841"/>
    </ligand>
</feature>
<keyword evidence="3 9" id="KW-0479">Metal-binding</keyword>
<feature type="binding site" evidence="9">
    <location>
        <position position="145"/>
    </location>
    <ligand>
        <name>4-amino-2-methyl-5-(diphosphooxymethyl)pyrimidine</name>
        <dbReference type="ChEBI" id="CHEBI:57841"/>
    </ligand>
</feature>
<feature type="binding site" evidence="9">
    <location>
        <begin position="142"/>
        <end position="144"/>
    </location>
    <ligand>
        <name>2-[(2R,5Z)-2-carboxy-4-methylthiazol-5(2H)-ylidene]ethyl phosphate</name>
        <dbReference type="ChEBI" id="CHEBI:62899"/>
    </ligand>
</feature>
<dbReference type="EMBL" id="CP109617">
    <property type="protein sequence ID" value="WED55499.1"/>
    <property type="molecule type" value="Genomic_DNA"/>
</dbReference>
<comment type="catalytic activity">
    <reaction evidence="6 9 10">
        <text>4-methyl-5-(2-phosphooxyethyl)-thiazole + 4-amino-2-methyl-5-(diphosphooxymethyl)pyrimidine + H(+) = thiamine phosphate + diphosphate</text>
        <dbReference type="Rhea" id="RHEA:22328"/>
        <dbReference type="ChEBI" id="CHEBI:15378"/>
        <dbReference type="ChEBI" id="CHEBI:33019"/>
        <dbReference type="ChEBI" id="CHEBI:37575"/>
        <dbReference type="ChEBI" id="CHEBI:57841"/>
        <dbReference type="ChEBI" id="CHEBI:58296"/>
        <dbReference type="EC" id="2.5.1.3"/>
    </reaction>
</comment>
<feature type="binding site" evidence="9">
    <location>
        <begin position="43"/>
        <end position="47"/>
    </location>
    <ligand>
        <name>4-amino-2-methyl-5-(diphosphooxymethyl)pyrimidine</name>
        <dbReference type="ChEBI" id="CHEBI:57841"/>
    </ligand>
</feature>
<comment type="catalytic activity">
    <reaction evidence="7 9 10">
        <text>2-(2-carboxy-4-methylthiazol-5-yl)ethyl phosphate + 4-amino-2-methyl-5-(diphosphooxymethyl)pyrimidine + 2 H(+) = thiamine phosphate + CO2 + diphosphate</text>
        <dbReference type="Rhea" id="RHEA:47848"/>
        <dbReference type="ChEBI" id="CHEBI:15378"/>
        <dbReference type="ChEBI" id="CHEBI:16526"/>
        <dbReference type="ChEBI" id="CHEBI:33019"/>
        <dbReference type="ChEBI" id="CHEBI:37575"/>
        <dbReference type="ChEBI" id="CHEBI:57841"/>
        <dbReference type="ChEBI" id="CHEBI:62890"/>
        <dbReference type="EC" id="2.5.1.3"/>
    </reaction>
</comment>
<keyword evidence="5 9" id="KW-0784">Thiamine biosynthesis</keyword>
<dbReference type="HAMAP" id="MF_00097">
    <property type="entry name" value="TMP_synthase"/>
    <property type="match status" value="1"/>
</dbReference>
<proteinExistence type="inferred from homology"/>
<keyword evidence="4 9" id="KW-0460">Magnesium</keyword>
<evidence type="ECO:0000256" key="7">
    <source>
        <dbReference type="ARBA" id="ARBA00047851"/>
    </source>
</evidence>
<gene>
    <name evidence="9 13" type="primary">thiE</name>
    <name evidence="13" type="ORF">OE059_01235</name>
</gene>
<feature type="binding site" evidence="9">
    <location>
        <position position="79"/>
    </location>
    <ligand>
        <name>Mg(2+)</name>
        <dbReference type="ChEBI" id="CHEBI:18420"/>
    </ligand>
</feature>
<sequence length="213" mass="23186">MTSCTKQALAKQLRLYFVCGTTDTSDLVATVKTALRCGVTCFQFREKGKDSLYGDEKEAMARTLHRLCREMGVPFIINDDVDLALAIDADGIHVGQDDLPAKQVRERLGPDKWLGVSVHTMEEVRTALPFADYVGIGPIHETQSKLDAGHVRGTELIQQVRHHYPLLPIVGIGGIRPEHVPSIIRDGADGVAVISAIASAPDVATATRRFACL</sequence>
<evidence type="ECO:0000256" key="10">
    <source>
        <dbReference type="RuleBase" id="RU003826"/>
    </source>
</evidence>
<dbReference type="Gene3D" id="3.20.20.70">
    <property type="entry name" value="Aldolase class I"/>
    <property type="match status" value="1"/>
</dbReference>
<accession>A0ABY8B4M8</accession>
<comment type="catalytic activity">
    <reaction evidence="8 9 10">
        <text>2-[(2R,5Z)-2-carboxy-4-methylthiazol-5(2H)-ylidene]ethyl phosphate + 4-amino-2-methyl-5-(diphosphooxymethyl)pyrimidine + 2 H(+) = thiamine phosphate + CO2 + diphosphate</text>
        <dbReference type="Rhea" id="RHEA:47844"/>
        <dbReference type="ChEBI" id="CHEBI:15378"/>
        <dbReference type="ChEBI" id="CHEBI:16526"/>
        <dbReference type="ChEBI" id="CHEBI:33019"/>
        <dbReference type="ChEBI" id="CHEBI:37575"/>
        <dbReference type="ChEBI" id="CHEBI:57841"/>
        <dbReference type="ChEBI" id="CHEBI:62899"/>
        <dbReference type="EC" id="2.5.1.3"/>
    </reaction>
</comment>
<dbReference type="Pfam" id="PF02581">
    <property type="entry name" value="TMP-TENI"/>
    <property type="match status" value="1"/>
</dbReference>
<feature type="binding site" evidence="9">
    <location>
        <position position="174"/>
    </location>
    <ligand>
        <name>2-[(2R,5Z)-2-carboxy-4-methylthiazol-5(2H)-ylidene]ethyl phosphate</name>
        <dbReference type="ChEBI" id="CHEBI:62899"/>
    </ligand>
</feature>
<evidence type="ECO:0000256" key="11">
    <source>
        <dbReference type="RuleBase" id="RU004253"/>
    </source>
</evidence>
<evidence type="ECO:0000256" key="1">
    <source>
        <dbReference type="ARBA" id="ARBA00005165"/>
    </source>
</evidence>
<dbReference type="CDD" id="cd00564">
    <property type="entry name" value="TMP_TenI"/>
    <property type="match status" value="1"/>
</dbReference>
<dbReference type="EC" id="2.5.1.3" evidence="9"/>
<evidence type="ECO:0000256" key="8">
    <source>
        <dbReference type="ARBA" id="ARBA00047883"/>
    </source>
</evidence>
<evidence type="ECO:0000313" key="14">
    <source>
        <dbReference type="Proteomes" id="UP001219957"/>
    </source>
</evidence>
<dbReference type="NCBIfam" id="TIGR00693">
    <property type="entry name" value="thiE"/>
    <property type="match status" value="1"/>
</dbReference>